<name>A0ABR6HKW1_9RHOB</name>
<comment type="caution">
    <text evidence="3">The sequence shown here is derived from an EMBL/GenBank/DDBJ whole genome shotgun (WGS) entry which is preliminary data.</text>
</comment>
<organism evidence="3 4">
    <name type="scientific">Limimaricola variabilis</name>
    <dbReference type="NCBI Taxonomy" id="1492771"/>
    <lineage>
        <taxon>Bacteria</taxon>
        <taxon>Pseudomonadati</taxon>
        <taxon>Pseudomonadota</taxon>
        <taxon>Alphaproteobacteria</taxon>
        <taxon>Rhodobacterales</taxon>
        <taxon>Paracoccaceae</taxon>
        <taxon>Limimaricola</taxon>
    </lineage>
</organism>
<accession>A0ABR6HKW1</accession>
<feature type="domain" description="Heparinase II/III-like C-terminal" evidence="2">
    <location>
        <begin position="280"/>
        <end position="529"/>
    </location>
</feature>
<reference evidence="3 4" key="1">
    <citation type="submission" date="2020-08" db="EMBL/GenBank/DDBJ databases">
        <title>Genomic Encyclopedia of Type Strains, Phase III (KMG-III): the genomes of soil and plant-associated and newly described type strains.</title>
        <authorList>
            <person name="Whitman W."/>
        </authorList>
    </citation>
    <scope>NUCLEOTIDE SEQUENCE [LARGE SCALE GENOMIC DNA]</scope>
    <source>
        <strain evidence="3 4">CECT 8572</strain>
    </source>
</reference>
<dbReference type="InterPro" id="IPR012480">
    <property type="entry name" value="Hepar_II_III_C"/>
</dbReference>
<dbReference type="InterPro" id="IPR008929">
    <property type="entry name" value="Chondroitin_lyas"/>
</dbReference>
<dbReference type="Gene3D" id="2.70.98.70">
    <property type="match status" value="1"/>
</dbReference>
<evidence type="ECO:0000256" key="1">
    <source>
        <dbReference type="ARBA" id="ARBA00004196"/>
    </source>
</evidence>
<dbReference type="Pfam" id="PF07940">
    <property type="entry name" value="Hepar_II_III_C"/>
    <property type="match status" value="1"/>
</dbReference>
<evidence type="ECO:0000313" key="4">
    <source>
        <dbReference type="Proteomes" id="UP000576152"/>
    </source>
</evidence>
<dbReference type="EMBL" id="JACIBX010000002">
    <property type="protein sequence ID" value="MBB3711187.1"/>
    <property type="molecule type" value="Genomic_DNA"/>
</dbReference>
<dbReference type="RefSeq" id="WP_183470015.1">
    <property type="nucleotide sequence ID" value="NZ_JACIBX010000002.1"/>
</dbReference>
<dbReference type="Gene3D" id="1.50.10.100">
    <property type="entry name" value="Chondroitin AC/alginate lyase"/>
    <property type="match status" value="1"/>
</dbReference>
<sequence length="551" mass="59058">MGRILGLERFWRRRDARAVPTALARPGPPPGLGEAARGRALVEAARGGRSILMLAPGPDTEAMHRFGWLDDLAALGGPAARDLAWRWIDEWIGRHEGPGEGWSPDILSARIARWVGHAAWLTQTPPRPERRALFLRSLSRQTRWLARHWSGAAPSERPQVLAALIASETALDGAPAQPARRAAAMGRAAAEAVGPDGGIGARAPEALLELFCALIESAELLGKHVTSPHRDAITRIAPVLRGLRHVDGGLARFHGGGRGAPGRVERALAQAPRGAAAPLPMGFARLASGRSSVIIDAAAPPEGPGATMAHASTLAFEMTVGRRPLIVNCGSGLRHGPDWRRAGRATPSHSTLCVEGRSSARLDQAPDGRETLRDGPREVLTHRFDAERLQRMEASHDAWRKAFGLTHDRRLALDRGGAVLVGEDLLTTLGPPDERAFEAASRAGRHPGVGFAIRFHLHPDVVAESDPHGTTARLTLRSGEVWELSHDGGARLSLAPSVYLENSHPDPVPTQQVVLSGRAMAYATLVRWSLVRMGDGVPAPRDLWRGEDAPA</sequence>
<proteinExistence type="predicted"/>
<evidence type="ECO:0000259" key="2">
    <source>
        <dbReference type="Pfam" id="PF07940"/>
    </source>
</evidence>
<evidence type="ECO:0000313" key="3">
    <source>
        <dbReference type="EMBL" id="MBB3711187.1"/>
    </source>
</evidence>
<keyword evidence="4" id="KW-1185">Reference proteome</keyword>
<dbReference type="Proteomes" id="UP000576152">
    <property type="component" value="Unassembled WGS sequence"/>
</dbReference>
<gene>
    <name evidence="3" type="ORF">FHS00_000749</name>
</gene>
<protein>
    <submittedName>
        <fullName evidence="3">Heparinase superfamily protein</fullName>
    </submittedName>
</protein>
<comment type="subcellular location">
    <subcellularLocation>
        <location evidence="1">Cell envelope</location>
    </subcellularLocation>
</comment>